<feature type="transmembrane region" description="Helical" evidence="8">
    <location>
        <begin position="219"/>
        <end position="241"/>
    </location>
</feature>
<keyword evidence="4 8" id="KW-0812">Transmembrane</keyword>
<dbReference type="Gene3D" id="1.10.4160.10">
    <property type="entry name" value="Hydantoin permease"/>
    <property type="match status" value="1"/>
</dbReference>
<feature type="transmembrane region" description="Helical" evidence="8">
    <location>
        <begin position="458"/>
        <end position="479"/>
    </location>
</feature>
<evidence type="ECO:0000313" key="10">
    <source>
        <dbReference type="Proteomes" id="UP001528912"/>
    </source>
</evidence>
<feature type="transmembrane region" description="Helical" evidence="8">
    <location>
        <begin position="302"/>
        <end position="324"/>
    </location>
</feature>
<keyword evidence="10" id="KW-1185">Reference proteome</keyword>
<name>A0ABT6C9A8_9MICO</name>
<dbReference type="Pfam" id="PF02133">
    <property type="entry name" value="Transp_cyt_pur"/>
    <property type="match status" value="1"/>
</dbReference>
<dbReference type="InterPro" id="IPR001248">
    <property type="entry name" value="Pur-cyt_permease"/>
</dbReference>
<comment type="caution">
    <text evidence="9">The sequence shown here is derived from an EMBL/GenBank/DDBJ whole genome shotgun (WGS) entry which is preliminary data.</text>
</comment>
<feature type="transmembrane region" description="Helical" evidence="8">
    <location>
        <begin position="366"/>
        <end position="391"/>
    </location>
</feature>
<feature type="transmembrane region" description="Helical" evidence="8">
    <location>
        <begin position="113"/>
        <end position="135"/>
    </location>
</feature>
<dbReference type="PANTHER" id="PTHR31806:SF1">
    <property type="entry name" value="PURINE-CYTOSINE PERMEASE FCY2-RELATED"/>
    <property type="match status" value="1"/>
</dbReference>
<dbReference type="EMBL" id="JAROAV010000036">
    <property type="protein sequence ID" value="MDF8265499.1"/>
    <property type="molecule type" value="Genomic_DNA"/>
</dbReference>
<dbReference type="PANTHER" id="PTHR31806">
    <property type="entry name" value="PURINE-CYTOSINE PERMEASE FCY2-RELATED"/>
    <property type="match status" value="1"/>
</dbReference>
<protein>
    <submittedName>
        <fullName evidence="9">Cytosine permease</fullName>
    </submittedName>
</protein>
<evidence type="ECO:0000256" key="1">
    <source>
        <dbReference type="ARBA" id="ARBA00004141"/>
    </source>
</evidence>
<dbReference type="PIRSF" id="PIRSF002744">
    <property type="entry name" value="Pur-cyt_permease"/>
    <property type="match status" value="1"/>
</dbReference>
<accession>A0ABT6C9A8</accession>
<proteinExistence type="inferred from homology"/>
<evidence type="ECO:0000256" key="5">
    <source>
        <dbReference type="ARBA" id="ARBA00022989"/>
    </source>
</evidence>
<feature type="transmembrane region" description="Helical" evidence="8">
    <location>
        <begin position="411"/>
        <end position="430"/>
    </location>
</feature>
<evidence type="ECO:0000256" key="2">
    <source>
        <dbReference type="ARBA" id="ARBA00008974"/>
    </source>
</evidence>
<reference evidence="9 10" key="1">
    <citation type="submission" date="2023-03" db="EMBL/GenBank/DDBJ databases">
        <title>YIM 133296 draft genome.</title>
        <authorList>
            <person name="Xiong L."/>
        </authorList>
    </citation>
    <scope>NUCLEOTIDE SEQUENCE [LARGE SCALE GENOMIC DNA]</scope>
    <source>
        <strain evidence="9 10">YIM 133296</strain>
    </source>
</reference>
<evidence type="ECO:0000256" key="6">
    <source>
        <dbReference type="ARBA" id="ARBA00023136"/>
    </source>
</evidence>
<dbReference type="Proteomes" id="UP001528912">
    <property type="component" value="Unassembled WGS sequence"/>
</dbReference>
<keyword evidence="3 7" id="KW-0813">Transport</keyword>
<evidence type="ECO:0000313" key="9">
    <source>
        <dbReference type="EMBL" id="MDF8265499.1"/>
    </source>
</evidence>
<evidence type="ECO:0000256" key="3">
    <source>
        <dbReference type="ARBA" id="ARBA00022448"/>
    </source>
</evidence>
<keyword evidence="6 7" id="KW-0472">Membrane</keyword>
<evidence type="ECO:0000256" key="7">
    <source>
        <dbReference type="PIRNR" id="PIRNR002744"/>
    </source>
</evidence>
<sequence length="499" mass="52296">MASSVSAEPAPPVSGAAASVEANGLNVIAESERHGTPRSLFWPWFAANISVLAIPYGAYVLGFGLSFWQAVLAMVLGTVLSFLLCGFVSLAGKRGSAPTMVLSRASFGVQGNRVPALLSWLLLVGWETVLVVLATLASATVFNRLGWGGGTETKVVALIVVAAVTVISGVFGFRIIMRVQTWITMATAVLTVVYIALTVDEISWDAVTAHSAGGAPEVIGATVLLVTALGLGWTNAAADYSRYLPRGASGRGVVFWTTFGASLGPLLLILYGILLTGSSESISKAVQSDPIGALTTILPTWFLVPFALVAILGLIGGTVLDIYSSGLSLLSLGLRVPRYVAALIDGVIMTIGSIAVVFFADDFIGPFQGFLVTGGVPLAAWCGIFLGDMILRRRDYHDEDLYTARGRYGSVRWSALALLALGTAVGWGLVVNTTGTSWLAWQGYLLEPLNLGGKEGTWAFAGLGVLVSLAIGFLGTLLLTRRQVARQEALDDAPATVAR</sequence>
<organism evidence="9 10">
    <name type="scientific">Luteipulveratus flavus</name>
    <dbReference type="NCBI Taxonomy" id="3031728"/>
    <lineage>
        <taxon>Bacteria</taxon>
        <taxon>Bacillati</taxon>
        <taxon>Actinomycetota</taxon>
        <taxon>Actinomycetes</taxon>
        <taxon>Micrococcales</taxon>
        <taxon>Dermacoccaceae</taxon>
        <taxon>Luteipulveratus</taxon>
    </lineage>
</organism>
<evidence type="ECO:0000256" key="8">
    <source>
        <dbReference type="SAM" id="Phobius"/>
    </source>
</evidence>
<feature type="transmembrane region" description="Helical" evidence="8">
    <location>
        <begin position="40"/>
        <end position="61"/>
    </location>
</feature>
<feature type="transmembrane region" description="Helical" evidence="8">
    <location>
        <begin position="336"/>
        <end position="360"/>
    </location>
</feature>
<feature type="transmembrane region" description="Helical" evidence="8">
    <location>
        <begin position="67"/>
        <end position="92"/>
    </location>
</feature>
<keyword evidence="5 8" id="KW-1133">Transmembrane helix</keyword>
<gene>
    <name evidence="9" type="ORF">P4R38_14715</name>
</gene>
<comment type="similarity">
    <text evidence="2 7">Belongs to the purine-cytosine permease (2.A.39) family.</text>
</comment>
<evidence type="ECO:0000256" key="4">
    <source>
        <dbReference type="ARBA" id="ARBA00022692"/>
    </source>
</evidence>
<dbReference type="RefSeq" id="WP_277192823.1">
    <property type="nucleotide sequence ID" value="NZ_JAROAV010000036.1"/>
</dbReference>
<feature type="transmembrane region" description="Helical" evidence="8">
    <location>
        <begin position="253"/>
        <end position="274"/>
    </location>
</feature>
<dbReference type="InterPro" id="IPR026030">
    <property type="entry name" value="Pur-cyt_permease_Fcy2/21/22"/>
</dbReference>
<feature type="transmembrane region" description="Helical" evidence="8">
    <location>
        <begin position="182"/>
        <end position="199"/>
    </location>
</feature>
<feature type="transmembrane region" description="Helical" evidence="8">
    <location>
        <begin position="155"/>
        <end position="175"/>
    </location>
</feature>
<comment type="subcellular location">
    <subcellularLocation>
        <location evidence="1">Membrane</location>
        <topology evidence="1">Multi-pass membrane protein</topology>
    </subcellularLocation>
</comment>